<evidence type="ECO:0000313" key="3">
    <source>
        <dbReference type="Proteomes" id="UP000239872"/>
    </source>
</evidence>
<name>A0A2S7STB6_9BACT</name>
<evidence type="ECO:0008006" key="4">
    <source>
        <dbReference type="Google" id="ProtNLM"/>
    </source>
</evidence>
<dbReference type="OrthoDB" id="5366082at2"/>
<comment type="caution">
    <text evidence="2">The sequence shown here is derived from an EMBL/GenBank/DDBJ whole genome shotgun (WGS) entry which is preliminary data.</text>
</comment>
<evidence type="ECO:0000256" key="1">
    <source>
        <dbReference type="SAM" id="SignalP"/>
    </source>
</evidence>
<accession>A0A2S7STB6</accession>
<dbReference type="EMBL" id="PPSL01000004">
    <property type="protein sequence ID" value="PQJ09984.1"/>
    <property type="molecule type" value="Genomic_DNA"/>
</dbReference>
<dbReference type="SUPFAM" id="SSF56524">
    <property type="entry name" value="Oxidoreductase molybdopterin-binding domain"/>
    <property type="match status" value="1"/>
</dbReference>
<dbReference type="InterPro" id="IPR036374">
    <property type="entry name" value="OxRdtase_Mopterin-bd_sf"/>
</dbReference>
<feature type="signal peptide" evidence="1">
    <location>
        <begin position="1"/>
        <end position="23"/>
    </location>
</feature>
<organism evidence="2 3">
    <name type="scientific">Flavipsychrobacter stenotrophus</name>
    <dbReference type="NCBI Taxonomy" id="2077091"/>
    <lineage>
        <taxon>Bacteria</taxon>
        <taxon>Pseudomonadati</taxon>
        <taxon>Bacteroidota</taxon>
        <taxon>Chitinophagia</taxon>
        <taxon>Chitinophagales</taxon>
        <taxon>Chitinophagaceae</taxon>
        <taxon>Flavipsychrobacter</taxon>
    </lineage>
</organism>
<reference evidence="2 3" key="1">
    <citation type="submission" date="2018-01" db="EMBL/GenBank/DDBJ databases">
        <title>A novel member of the phylum Bacteroidetes isolated from glacier ice.</title>
        <authorList>
            <person name="Liu Q."/>
            <person name="Xin Y.-H."/>
        </authorList>
    </citation>
    <scope>NUCLEOTIDE SEQUENCE [LARGE SCALE GENOMIC DNA]</scope>
    <source>
        <strain evidence="2 3">RB1R16</strain>
    </source>
</reference>
<keyword evidence="1" id="KW-0732">Signal</keyword>
<gene>
    <name evidence="2" type="ORF">CJD36_014895</name>
</gene>
<dbReference type="Gene3D" id="3.90.420.10">
    <property type="entry name" value="Oxidoreductase, molybdopterin-binding domain"/>
    <property type="match status" value="1"/>
</dbReference>
<proteinExistence type="predicted"/>
<dbReference type="AlphaFoldDB" id="A0A2S7STB6"/>
<protein>
    <recommendedName>
        <fullName evidence="4">Molybdopterin-binding protein</fullName>
    </recommendedName>
</protein>
<keyword evidence="3" id="KW-1185">Reference proteome</keyword>
<dbReference type="RefSeq" id="WP_105039993.1">
    <property type="nucleotide sequence ID" value="NZ_PPSL01000004.1"/>
</dbReference>
<feature type="chain" id="PRO_5015652397" description="Molybdopterin-binding protein" evidence="1">
    <location>
        <begin position="24"/>
        <end position="175"/>
    </location>
</feature>
<sequence length="175" mass="19523">MVFLKSGILGVLMSVFFCISVDAQHKVDASHQFIVQGEVEKQVVFDIAAIRKYSAVSLGDVVIKNHRGQDKKTAKNVKGVLLKTLLDSVHVKVDKPKYYSELVVILEATDGYKNVYSWNELMNTDVGNHVYVITDKDGQGIESMEEAIVVISMSDINAGSRYLRGFAKLEIKRVQ</sequence>
<dbReference type="Proteomes" id="UP000239872">
    <property type="component" value="Unassembled WGS sequence"/>
</dbReference>
<evidence type="ECO:0000313" key="2">
    <source>
        <dbReference type="EMBL" id="PQJ09984.1"/>
    </source>
</evidence>